<dbReference type="OrthoDB" id="9803781at2"/>
<protein>
    <submittedName>
        <fullName evidence="3">Outer membrane lipoprotein-sorting protein</fullName>
    </submittedName>
</protein>
<evidence type="ECO:0000313" key="3">
    <source>
        <dbReference type="EMBL" id="QCT19987.1"/>
    </source>
</evidence>
<name>A0A4V1G7K7_9ENTR</name>
<dbReference type="KEGG" id="izh:FEM41_10130"/>
<keyword evidence="4" id="KW-1185">Reference proteome</keyword>
<evidence type="ECO:0000259" key="2">
    <source>
        <dbReference type="Pfam" id="PF17131"/>
    </source>
</evidence>
<keyword evidence="3" id="KW-0449">Lipoprotein</keyword>
<dbReference type="Gene3D" id="2.50.20.10">
    <property type="entry name" value="Lipoprotein localisation LolA/LolB/LppX"/>
    <property type="match status" value="1"/>
</dbReference>
<sequence length="269" mass="31688">MKYKICTLLCVFSVSALATPQADQILTKVRDRYDGDDYVSQVTLRNHNNGKIQDKNMYMLQKDLPDREMASMFFYSPSDVRNVSFLIANYNESIASDDEQWMYLPAFRKVRRISGQDKRGAFMGSTYSYSDLDKLRVKDYHSTLEGEEKVNGRDSWKIERIPVSQDVINKNGYNRTLLWIDKERNIVLKQDYFNSKNVKYKSLETTEVRLIQNIWTIMHSRMRNFENNKESEMIFHSIKYNAGVDVNYLTQSILKTSIKDSEFKKLINH</sequence>
<feature type="signal peptide" evidence="1">
    <location>
        <begin position="1"/>
        <end position="18"/>
    </location>
</feature>
<keyword evidence="1" id="KW-0732">Signal</keyword>
<dbReference type="RefSeq" id="WP_138095864.1">
    <property type="nucleotide sequence ID" value="NZ_CP040428.1"/>
</dbReference>
<evidence type="ECO:0000256" key="1">
    <source>
        <dbReference type="SAM" id="SignalP"/>
    </source>
</evidence>
<dbReference type="Proteomes" id="UP000302163">
    <property type="component" value="Chromosome"/>
</dbReference>
<dbReference type="EMBL" id="CP040428">
    <property type="protein sequence ID" value="QCT19987.1"/>
    <property type="molecule type" value="Genomic_DNA"/>
</dbReference>
<proteinExistence type="predicted"/>
<dbReference type="CDD" id="cd16329">
    <property type="entry name" value="LolA_like"/>
    <property type="match status" value="1"/>
</dbReference>
<accession>A0A4V1G7K7</accession>
<dbReference type="Pfam" id="PF17131">
    <property type="entry name" value="LolA_like"/>
    <property type="match status" value="1"/>
</dbReference>
<dbReference type="InterPro" id="IPR033399">
    <property type="entry name" value="TP_0789-like"/>
</dbReference>
<gene>
    <name evidence="3" type="ORF">FEM41_10130</name>
</gene>
<reference evidence="3 4" key="1">
    <citation type="submission" date="2019-05" db="EMBL/GenBank/DDBJ databases">
        <title>Complete genome sequence of Izhakiella calystegiae KSNA2, an endophyte isolated from beach morning glory (Calystegia soldanella).</title>
        <authorList>
            <person name="Jiang L."/>
            <person name="Jeong J.C."/>
            <person name="Kim C.Y."/>
            <person name="Kim D.H."/>
            <person name="Kim S.W."/>
            <person name="Lee j."/>
        </authorList>
    </citation>
    <scope>NUCLEOTIDE SEQUENCE [LARGE SCALE GENOMIC DNA]</scope>
    <source>
        <strain evidence="3 4">KSNA2</strain>
    </source>
</reference>
<feature type="domain" description="Uncharacterized protein TP-0789" evidence="2">
    <location>
        <begin position="69"/>
        <end position="255"/>
    </location>
</feature>
<dbReference type="AlphaFoldDB" id="A0A4V1G7K7"/>
<feature type="chain" id="PRO_5020783364" evidence="1">
    <location>
        <begin position="19"/>
        <end position="269"/>
    </location>
</feature>
<organism evidence="3 4">
    <name type="scientific">Jejubacter calystegiae</name>
    <dbReference type="NCBI Taxonomy" id="2579935"/>
    <lineage>
        <taxon>Bacteria</taxon>
        <taxon>Pseudomonadati</taxon>
        <taxon>Pseudomonadota</taxon>
        <taxon>Gammaproteobacteria</taxon>
        <taxon>Enterobacterales</taxon>
        <taxon>Enterobacteriaceae</taxon>
        <taxon>Jejubacter</taxon>
    </lineage>
</organism>
<evidence type="ECO:0000313" key="4">
    <source>
        <dbReference type="Proteomes" id="UP000302163"/>
    </source>
</evidence>